<dbReference type="PANTHER" id="PTHR33529">
    <property type="entry name" value="SLR0882 PROTEIN-RELATED"/>
    <property type="match status" value="1"/>
</dbReference>
<comment type="caution">
    <text evidence="7">The sequence shown here is derived from an EMBL/GenBank/DDBJ whole genome shotgun (WGS) entry which is preliminary data.</text>
</comment>
<feature type="transmembrane region" description="Helical" evidence="6">
    <location>
        <begin position="546"/>
        <end position="563"/>
    </location>
</feature>
<dbReference type="InterPro" id="IPR005495">
    <property type="entry name" value="LptG/LptF_permease"/>
</dbReference>
<proteinExistence type="predicted"/>
<evidence type="ECO:0000313" key="7">
    <source>
        <dbReference type="EMBL" id="MCL6294877.1"/>
    </source>
</evidence>
<reference evidence="7" key="1">
    <citation type="submission" date="2022-05" db="EMBL/GenBank/DDBJ databases">
        <authorList>
            <person name="Park J.-S."/>
        </authorList>
    </citation>
    <scope>NUCLEOTIDE SEQUENCE</scope>
    <source>
        <strain evidence="7">2012CJ34-3</strain>
    </source>
</reference>
<evidence type="ECO:0000256" key="1">
    <source>
        <dbReference type="ARBA" id="ARBA00004651"/>
    </source>
</evidence>
<keyword evidence="4 6" id="KW-1133">Transmembrane helix</keyword>
<sequence length="777" mass="89231">MLIFVLQAIWLYIKELAGKDLDIDVILKFLLYVTPTLIPLILPLTILLSSIMVFGNFAENYEFAAMKSTGISLQRAMSGLSIFIVVVAMVTFVFSNNIIPWANYNFYNLRTNIKKTKPALAIAEGQFNQIGNYNIKVEEKSGDRGQYFRDVFIHIKGNNGKKNRTTIKSKTGELASEETSNVLKLILYDGNYYNDIPRKKPNEREKHPFAKSKFEKYTINIDLSQINTEVDFENKSHSDRFNMLNLSELDYTIDSLTQKRNKTHQDLSKNLYQRTNISRLKNINIKKHKKEPKNDSIYTGEILDLFETKNKSQLLDLALRNIKSTKQIIQSKKAEHKLSKINYNRHIVSFHEKLALGFACIILFFVGAPLGALIRKGGLGLPMVIAILLFLTYHFIGIFAINSAKSGDFNPVLASWFSTLVMLPLGVFLTKRATEDKGIAEGAGILEMLKKFFRLKKTVINQKEEIFNSNSSEYKDLQAYENNKLIDIIKNYREYSYSSKYRNTALSIINSRGISNQQLKFSGDFYNHKKEETIRLKNSFEEDSKLALILYLISNILTIPGAILENNKFPLLGSILIIIGLIVYVLFLFALIKSFISNSNFYKHIKKDSFSNALLFIIVGLPLYFFIYIYQKKRMEEELFIKEVSASKPNLVSEDVNINTEAKKSRKDYNAHSKFAIILYGIGVVLLVLFFVFKNNKMPSLQSASIQLSIVALFLFIIYYLKSILNLNNFYNHIDKKEKKPSIILLIIGLPLYMIVYPFLNVKIKEDLKQNCLDSLK</sequence>
<keyword evidence="2" id="KW-1003">Cell membrane</keyword>
<dbReference type="EMBL" id="JAMFLZ010000003">
    <property type="protein sequence ID" value="MCL6294877.1"/>
    <property type="molecule type" value="Genomic_DNA"/>
</dbReference>
<keyword evidence="5 6" id="KW-0472">Membrane</keyword>
<evidence type="ECO:0000256" key="6">
    <source>
        <dbReference type="SAM" id="Phobius"/>
    </source>
</evidence>
<evidence type="ECO:0000256" key="5">
    <source>
        <dbReference type="ARBA" id="ARBA00023136"/>
    </source>
</evidence>
<name>A0ABT0QD16_9FLAO</name>
<dbReference type="PANTHER" id="PTHR33529:SF6">
    <property type="entry name" value="YJGP_YJGQ FAMILY PERMEASE"/>
    <property type="match status" value="1"/>
</dbReference>
<accession>A0ABT0QD16</accession>
<protein>
    <submittedName>
        <fullName evidence="7">LptF/LptG family permease</fullName>
    </submittedName>
</protein>
<feature type="transmembrane region" description="Helical" evidence="6">
    <location>
        <begin position="79"/>
        <end position="102"/>
    </location>
</feature>
<evidence type="ECO:0000313" key="8">
    <source>
        <dbReference type="Proteomes" id="UP001165381"/>
    </source>
</evidence>
<feature type="transmembrane region" description="Helical" evidence="6">
    <location>
        <begin position="381"/>
        <end position="401"/>
    </location>
</feature>
<evidence type="ECO:0000256" key="2">
    <source>
        <dbReference type="ARBA" id="ARBA00022475"/>
    </source>
</evidence>
<keyword evidence="8" id="KW-1185">Reference proteome</keyword>
<feature type="transmembrane region" description="Helical" evidence="6">
    <location>
        <begin position="613"/>
        <end position="630"/>
    </location>
</feature>
<feature type="transmembrane region" description="Helical" evidence="6">
    <location>
        <begin position="741"/>
        <end position="760"/>
    </location>
</feature>
<evidence type="ECO:0000256" key="3">
    <source>
        <dbReference type="ARBA" id="ARBA00022692"/>
    </source>
</evidence>
<feature type="transmembrane region" description="Helical" evidence="6">
    <location>
        <begin position="413"/>
        <end position="430"/>
    </location>
</feature>
<feature type="transmembrane region" description="Helical" evidence="6">
    <location>
        <begin position="354"/>
        <end position="374"/>
    </location>
</feature>
<dbReference type="Proteomes" id="UP001165381">
    <property type="component" value="Unassembled WGS sequence"/>
</dbReference>
<feature type="transmembrane region" description="Helical" evidence="6">
    <location>
        <begin position="569"/>
        <end position="592"/>
    </location>
</feature>
<comment type="subcellular location">
    <subcellularLocation>
        <location evidence="1">Cell membrane</location>
        <topology evidence="1">Multi-pass membrane protein</topology>
    </subcellularLocation>
</comment>
<gene>
    <name evidence="7" type="ORF">M3P09_07725</name>
</gene>
<feature type="transmembrane region" description="Helical" evidence="6">
    <location>
        <begin position="705"/>
        <end position="721"/>
    </location>
</feature>
<organism evidence="7 8">
    <name type="scientific">Jejuia spongiicola</name>
    <dbReference type="NCBI Taxonomy" id="2942207"/>
    <lineage>
        <taxon>Bacteria</taxon>
        <taxon>Pseudomonadati</taxon>
        <taxon>Bacteroidota</taxon>
        <taxon>Flavobacteriia</taxon>
        <taxon>Flavobacteriales</taxon>
        <taxon>Flavobacteriaceae</taxon>
        <taxon>Jejuia</taxon>
    </lineage>
</organism>
<keyword evidence="3 6" id="KW-0812">Transmembrane</keyword>
<feature type="transmembrane region" description="Helical" evidence="6">
    <location>
        <begin position="37"/>
        <end position="58"/>
    </location>
</feature>
<evidence type="ECO:0000256" key="4">
    <source>
        <dbReference type="ARBA" id="ARBA00022989"/>
    </source>
</evidence>
<feature type="transmembrane region" description="Helical" evidence="6">
    <location>
        <begin position="675"/>
        <end position="693"/>
    </location>
</feature>
<dbReference type="Pfam" id="PF03739">
    <property type="entry name" value="LptF_LptG"/>
    <property type="match status" value="1"/>
</dbReference>